<evidence type="ECO:0000259" key="1">
    <source>
        <dbReference type="PROSITE" id="PS50878"/>
    </source>
</evidence>
<organism evidence="2 3">
    <name type="scientific">Pinctada imbricata</name>
    <name type="common">Atlantic pearl-oyster</name>
    <name type="synonym">Pinctada martensii</name>
    <dbReference type="NCBI Taxonomy" id="66713"/>
    <lineage>
        <taxon>Eukaryota</taxon>
        <taxon>Metazoa</taxon>
        <taxon>Spiralia</taxon>
        <taxon>Lophotrochozoa</taxon>
        <taxon>Mollusca</taxon>
        <taxon>Bivalvia</taxon>
        <taxon>Autobranchia</taxon>
        <taxon>Pteriomorphia</taxon>
        <taxon>Pterioida</taxon>
        <taxon>Pterioidea</taxon>
        <taxon>Pteriidae</taxon>
        <taxon>Pinctada</taxon>
    </lineage>
</organism>
<dbReference type="InterPro" id="IPR000477">
    <property type="entry name" value="RT_dom"/>
</dbReference>
<accession>A0AA88YW85</accession>
<sequence>MAKTDIAEAFKNVPIHPSDFELLGFSFQNKFYFDKTLPFGLSFSCNLFERFSKALHWVMENYFQTAGCVHALDDFLFMGPPSTNKCSKALFGFISLCNDIGVPIKHEKTVEPVTRITFIVIEIDSVKFELRLPQDKITKIPDSLKRVQNKRKVTLQELQSLIGLLNFACSVVIPGRTFLRRLIDLTRGIQKPHHFRRLNSKARADIQAWLIFIKHFNGKALILEDKWYTSSHLNLHTDASNIGFGGTFQTQWFYGSWNYEWTDLHITVKELFPIVLALELYSYIIENNCIEFFLDNMAVVHIINKQTSKDPVIMKLVRRLVITALKHNILFKATHIPVTTNIASDKLSRLQIKEFRDRFTNISTEMLLKRPCQ</sequence>
<dbReference type="SUPFAM" id="SSF56672">
    <property type="entry name" value="DNA/RNA polymerases"/>
    <property type="match status" value="1"/>
</dbReference>
<name>A0AA88YW85_PINIB</name>
<dbReference type="PROSITE" id="PS50878">
    <property type="entry name" value="RT_POL"/>
    <property type="match status" value="1"/>
</dbReference>
<dbReference type="InterPro" id="IPR052055">
    <property type="entry name" value="Hepadnavirus_pol/RT"/>
</dbReference>
<dbReference type="AlphaFoldDB" id="A0AA88YW85"/>
<dbReference type="InterPro" id="IPR043502">
    <property type="entry name" value="DNA/RNA_pol_sf"/>
</dbReference>
<evidence type="ECO:0000313" key="2">
    <source>
        <dbReference type="EMBL" id="KAK3107485.1"/>
    </source>
</evidence>
<proteinExistence type="predicted"/>
<dbReference type="PANTHER" id="PTHR33050:SF8">
    <property type="entry name" value="REVERSE TRANSCRIPTASE DOMAIN-CONTAINING PROTEIN"/>
    <property type="match status" value="1"/>
</dbReference>
<dbReference type="Proteomes" id="UP001186944">
    <property type="component" value="Unassembled WGS sequence"/>
</dbReference>
<dbReference type="Gene3D" id="3.30.70.270">
    <property type="match status" value="2"/>
</dbReference>
<dbReference type="InterPro" id="IPR043128">
    <property type="entry name" value="Rev_trsase/Diguanyl_cyclase"/>
</dbReference>
<evidence type="ECO:0000313" key="3">
    <source>
        <dbReference type="Proteomes" id="UP001186944"/>
    </source>
</evidence>
<comment type="caution">
    <text evidence="2">The sequence shown here is derived from an EMBL/GenBank/DDBJ whole genome shotgun (WGS) entry which is preliminary data.</text>
</comment>
<protein>
    <recommendedName>
        <fullName evidence="1">Reverse transcriptase domain-containing protein</fullName>
    </recommendedName>
</protein>
<dbReference type="Gene3D" id="3.10.10.10">
    <property type="entry name" value="HIV Type 1 Reverse Transcriptase, subunit A, domain 1"/>
    <property type="match status" value="1"/>
</dbReference>
<feature type="domain" description="Reverse transcriptase" evidence="1">
    <location>
        <begin position="1"/>
        <end position="123"/>
    </location>
</feature>
<dbReference type="PANTHER" id="PTHR33050">
    <property type="entry name" value="REVERSE TRANSCRIPTASE DOMAIN-CONTAINING PROTEIN"/>
    <property type="match status" value="1"/>
</dbReference>
<dbReference type="EMBL" id="VSWD01000002">
    <property type="protein sequence ID" value="KAK3107485.1"/>
    <property type="molecule type" value="Genomic_DNA"/>
</dbReference>
<keyword evidence="3" id="KW-1185">Reference proteome</keyword>
<reference evidence="2" key="1">
    <citation type="submission" date="2019-08" db="EMBL/GenBank/DDBJ databases">
        <title>The improved chromosome-level genome for the pearl oyster Pinctada fucata martensii using PacBio sequencing and Hi-C.</title>
        <authorList>
            <person name="Zheng Z."/>
        </authorList>
    </citation>
    <scope>NUCLEOTIDE SEQUENCE</scope>
    <source>
        <strain evidence="2">ZZ-2019</strain>
        <tissue evidence="2">Adductor muscle</tissue>
    </source>
</reference>
<gene>
    <name evidence="2" type="ORF">FSP39_015569</name>
</gene>
<dbReference type="CDD" id="cd09275">
    <property type="entry name" value="RNase_HI_RT_DIRS1"/>
    <property type="match status" value="1"/>
</dbReference>